<reference evidence="5" key="1">
    <citation type="submission" date="2024-06" db="EMBL/GenBank/DDBJ databases">
        <title>Multi-omics analyses provide insights into the biosynthesis of the anticancer antibiotic pleurotin in Hohenbuehelia grisea.</title>
        <authorList>
            <person name="Weaver J.A."/>
            <person name="Alberti F."/>
        </authorList>
    </citation>
    <scope>NUCLEOTIDE SEQUENCE [LARGE SCALE GENOMIC DNA]</scope>
    <source>
        <strain evidence="5">T-177</strain>
    </source>
</reference>
<protein>
    <recommendedName>
        <fullName evidence="6">Tyrosine-protein kinase ephrin type A/B receptor-like domain-containing protein</fullName>
    </recommendedName>
</protein>
<evidence type="ECO:0000313" key="5">
    <source>
        <dbReference type="Proteomes" id="UP001556367"/>
    </source>
</evidence>
<feature type="domain" description="Tyrosine-protein kinase ephrin type A/B receptor-like" evidence="2">
    <location>
        <begin position="46"/>
        <end position="90"/>
    </location>
</feature>
<evidence type="ECO:0000256" key="1">
    <source>
        <dbReference type="SAM" id="SignalP"/>
    </source>
</evidence>
<feature type="signal peptide" evidence="1">
    <location>
        <begin position="1"/>
        <end position="19"/>
    </location>
</feature>
<evidence type="ECO:0000313" key="4">
    <source>
        <dbReference type="EMBL" id="KAL0957831.1"/>
    </source>
</evidence>
<dbReference type="PANTHER" id="PTHR46967:SF3">
    <property type="match status" value="1"/>
</dbReference>
<name>A0ABR3JQL6_9AGAR</name>
<dbReference type="InterPro" id="IPR011641">
    <property type="entry name" value="Tyr-kin_ephrin_A/B_rcpt-like"/>
</dbReference>
<evidence type="ECO:0008006" key="6">
    <source>
        <dbReference type="Google" id="ProtNLM"/>
    </source>
</evidence>
<dbReference type="Gene3D" id="2.10.50.10">
    <property type="entry name" value="Tumor Necrosis Factor Receptor, subunit A, domain 2"/>
    <property type="match status" value="2"/>
</dbReference>
<dbReference type="SUPFAM" id="SSF57184">
    <property type="entry name" value="Growth factor receptor domain"/>
    <property type="match status" value="1"/>
</dbReference>
<dbReference type="PANTHER" id="PTHR46967">
    <property type="entry name" value="INSULIN-LIKE GROWTH FACTOR BINDING PROTEIN,N-TERMINAL"/>
    <property type="match status" value="1"/>
</dbReference>
<accession>A0ABR3JQL6</accession>
<sequence length="361" mass="38355">MALRSLILSSLLFVASVAAADHKIFDSHSKHQRRQNNQPWLQCNPGQYYDSNLAACTSCPAGSYNREPRQTSCRLARAGYYVPNSGATDETPCQAGTYTSTQGRTSCDLCPPGAKCPNSALAQPQLCSPGTYNSQSGQRDCASCQPGYFNSVQGATGCCACCAGWLNENPRLTNCRLCPNQTPYSSPGCGSTGCCSKTMGMYAPVSQCNQSGRNCPITFTTGPSNVVRRSYIKSHTCSQLGFKACPVYKRHGLQLTVSGYDCVDVYNDLESCGGCADSTRDGGWSNDGGRDCSQIPNVAAVFCDQGRCVIGSCQAGYTASGDGQTCVSEVVYGHLSSLGKKRDFRLGSKHQKPAASPGSDF</sequence>
<organism evidence="4 5">
    <name type="scientific">Hohenbuehelia grisea</name>
    <dbReference type="NCBI Taxonomy" id="104357"/>
    <lineage>
        <taxon>Eukaryota</taxon>
        <taxon>Fungi</taxon>
        <taxon>Dikarya</taxon>
        <taxon>Basidiomycota</taxon>
        <taxon>Agaricomycotina</taxon>
        <taxon>Agaricomycetes</taxon>
        <taxon>Agaricomycetidae</taxon>
        <taxon>Agaricales</taxon>
        <taxon>Pleurotineae</taxon>
        <taxon>Pleurotaceae</taxon>
        <taxon>Hohenbuehelia</taxon>
    </lineage>
</organism>
<comment type="caution">
    <text evidence="4">The sequence shown here is derived from an EMBL/GenBank/DDBJ whole genome shotgun (WGS) entry which is preliminary data.</text>
</comment>
<dbReference type="Pfam" id="PF21671">
    <property type="entry name" value="CPL1-like"/>
    <property type="match status" value="1"/>
</dbReference>
<evidence type="ECO:0000259" key="3">
    <source>
        <dbReference type="Pfam" id="PF21671"/>
    </source>
</evidence>
<feature type="domain" description="Protein CPL1-like" evidence="3">
    <location>
        <begin position="260"/>
        <end position="327"/>
    </location>
</feature>
<evidence type="ECO:0000259" key="2">
    <source>
        <dbReference type="Pfam" id="PF07699"/>
    </source>
</evidence>
<dbReference type="SMART" id="SM01411">
    <property type="entry name" value="Ephrin_rec_like"/>
    <property type="match status" value="3"/>
</dbReference>
<dbReference type="Pfam" id="PF07699">
    <property type="entry name" value="Ephrin_rec_like"/>
    <property type="match status" value="1"/>
</dbReference>
<dbReference type="Proteomes" id="UP001556367">
    <property type="component" value="Unassembled WGS sequence"/>
</dbReference>
<dbReference type="EMBL" id="JASNQZ010000004">
    <property type="protein sequence ID" value="KAL0957831.1"/>
    <property type="molecule type" value="Genomic_DNA"/>
</dbReference>
<proteinExistence type="predicted"/>
<gene>
    <name evidence="4" type="ORF">HGRIS_000018</name>
</gene>
<dbReference type="InterPro" id="IPR048661">
    <property type="entry name" value="CPL1-like"/>
</dbReference>
<keyword evidence="1" id="KW-0732">Signal</keyword>
<dbReference type="InterPro" id="IPR009030">
    <property type="entry name" value="Growth_fac_rcpt_cys_sf"/>
</dbReference>
<keyword evidence="5" id="KW-1185">Reference proteome</keyword>
<feature type="chain" id="PRO_5047290302" description="Tyrosine-protein kinase ephrin type A/B receptor-like domain-containing protein" evidence="1">
    <location>
        <begin position="20"/>
        <end position="361"/>
    </location>
</feature>